<protein>
    <submittedName>
        <fullName evidence="1">Sporulation peptidase YabG</fullName>
    </submittedName>
</protein>
<accession>A0ABW5R929</accession>
<proteinExistence type="predicted"/>
<dbReference type="InterPro" id="IPR008764">
    <property type="entry name" value="Peptidase_U57"/>
</dbReference>
<reference evidence="2" key="1">
    <citation type="journal article" date="2019" name="Int. J. Syst. Evol. Microbiol.">
        <title>The Global Catalogue of Microorganisms (GCM) 10K type strain sequencing project: providing services to taxonomists for standard genome sequencing and annotation.</title>
        <authorList>
            <consortium name="The Broad Institute Genomics Platform"/>
            <consortium name="The Broad Institute Genome Sequencing Center for Infectious Disease"/>
            <person name="Wu L."/>
            <person name="Ma J."/>
        </authorList>
    </citation>
    <scope>NUCLEOTIDE SEQUENCE [LARGE SCALE GENOMIC DNA]</scope>
    <source>
        <strain evidence="2">KCTC 33676</strain>
    </source>
</reference>
<dbReference type="RefSeq" id="WP_379929023.1">
    <property type="nucleotide sequence ID" value="NZ_JBHUMM010000012.1"/>
</dbReference>
<evidence type="ECO:0000313" key="2">
    <source>
        <dbReference type="Proteomes" id="UP001597497"/>
    </source>
</evidence>
<dbReference type="PIRSF" id="PIRSF011575">
    <property type="entry name" value="YabG"/>
    <property type="match status" value="1"/>
</dbReference>
<evidence type="ECO:0000313" key="1">
    <source>
        <dbReference type="EMBL" id="MFD2671551.1"/>
    </source>
</evidence>
<gene>
    <name evidence="1" type="primary">yabG</name>
    <name evidence="1" type="ORF">ACFSUC_08030</name>
</gene>
<dbReference type="EMBL" id="JBHUMM010000012">
    <property type="protein sequence ID" value="MFD2671551.1"/>
    <property type="molecule type" value="Genomic_DNA"/>
</dbReference>
<dbReference type="Proteomes" id="UP001597497">
    <property type="component" value="Unassembled WGS sequence"/>
</dbReference>
<name>A0ABW5R929_9BACL</name>
<keyword evidence="2" id="KW-1185">Reference proteome</keyword>
<dbReference type="NCBIfam" id="TIGR02855">
    <property type="entry name" value="spore_yabG"/>
    <property type="match status" value="1"/>
</dbReference>
<organism evidence="1 2">
    <name type="scientific">Marinicrinis sediminis</name>
    <dbReference type="NCBI Taxonomy" id="1652465"/>
    <lineage>
        <taxon>Bacteria</taxon>
        <taxon>Bacillati</taxon>
        <taxon>Bacillota</taxon>
        <taxon>Bacilli</taxon>
        <taxon>Bacillales</taxon>
        <taxon>Paenibacillaceae</taxon>
    </lineage>
</organism>
<sequence>MKIGDYCIRKSYGGDVIFRVEQIDGHIAILRGTEFRLIADAPLTDLTAVEEPNEHPAHQFHARFAEAREQMNRFRKDQIDKQMRTMQEAGIDSEYFEVPGKVLHLDGDASYLRKSMDLYGKMKVPVEGHYVAEREMPEALHRLLPMVKPDIVVITGHDGMLKKEHAESKYHLNSYKNSTHFVKAIKVARQFEKNRDTMTIIAGACQSHFEALLQAGSNFASSPGRILIHALDPVQIACKVAYTSIQESVNMLDVIRNTVSGLKGMGGIESRGSYRIGLPNLMNESAE</sequence>
<dbReference type="Pfam" id="PF05582">
    <property type="entry name" value="Peptidase_U57"/>
    <property type="match status" value="1"/>
</dbReference>
<comment type="caution">
    <text evidence="1">The sequence shown here is derived from an EMBL/GenBank/DDBJ whole genome shotgun (WGS) entry which is preliminary data.</text>
</comment>